<dbReference type="AlphaFoldDB" id="A0AAW3JVH9"/>
<dbReference type="SUPFAM" id="SSF88946">
    <property type="entry name" value="Sigma2 domain of RNA polymerase sigma factors"/>
    <property type="match status" value="1"/>
</dbReference>
<dbReference type="PANTHER" id="PTHR43133:SF8">
    <property type="entry name" value="RNA POLYMERASE SIGMA FACTOR HI_1459-RELATED"/>
    <property type="match status" value="1"/>
</dbReference>
<sequence>MRQDDDIQIVNLLFARQESGLKKLEEKYNKYCLTIANRILFDNEDSKECVNDAWLKIWNSIPPNRPENLAGYLAKIVRNLALNCYEKKHAAKRGGGQVEMSYDELSECMAGKGRVDENLEKNELSCIISKFLKQKGEQKRTIFIQRYFYFAEISDIADRMGMKESSVRSALSRMRKELKNYLEQEGIAI</sequence>
<dbReference type="GO" id="GO:0003677">
    <property type="term" value="F:DNA binding"/>
    <property type="evidence" value="ECO:0007669"/>
    <property type="project" value="UniProtKB-KW"/>
</dbReference>
<evidence type="ECO:0000256" key="1">
    <source>
        <dbReference type="ARBA" id="ARBA00010641"/>
    </source>
</evidence>
<dbReference type="InterPro" id="IPR014284">
    <property type="entry name" value="RNA_pol_sigma-70_dom"/>
</dbReference>
<dbReference type="InterPro" id="IPR013249">
    <property type="entry name" value="RNA_pol_sigma70_r4_t2"/>
</dbReference>
<dbReference type="GO" id="GO:0006352">
    <property type="term" value="P:DNA-templated transcription initiation"/>
    <property type="evidence" value="ECO:0007669"/>
    <property type="project" value="InterPro"/>
</dbReference>
<evidence type="ECO:0000313" key="9">
    <source>
        <dbReference type="Proteomes" id="UP000050833"/>
    </source>
</evidence>
<proteinExistence type="inferred from homology"/>
<dbReference type="PANTHER" id="PTHR43133">
    <property type="entry name" value="RNA POLYMERASE ECF-TYPE SIGMA FACTO"/>
    <property type="match status" value="1"/>
</dbReference>
<evidence type="ECO:0000256" key="2">
    <source>
        <dbReference type="ARBA" id="ARBA00023015"/>
    </source>
</evidence>
<keyword evidence="5" id="KW-0804">Transcription</keyword>
<dbReference type="InterPro" id="IPR039425">
    <property type="entry name" value="RNA_pol_sigma-70-like"/>
</dbReference>
<keyword evidence="3" id="KW-0731">Sigma factor</keyword>
<dbReference type="InterPro" id="IPR036388">
    <property type="entry name" value="WH-like_DNA-bd_sf"/>
</dbReference>
<evidence type="ECO:0000259" key="6">
    <source>
        <dbReference type="Pfam" id="PF04542"/>
    </source>
</evidence>
<dbReference type="SUPFAM" id="SSF88659">
    <property type="entry name" value="Sigma3 and sigma4 domains of RNA polymerase sigma factors"/>
    <property type="match status" value="1"/>
</dbReference>
<dbReference type="InterPro" id="IPR013324">
    <property type="entry name" value="RNA_pol_sigma_r3/r4-like"/>
</dbReference>
<evidence type="ECO:0000259" key="7">
    <source>
        <dbReference type="Pfam" id="PF08281"/>
    </source>
</evidence>
<dbReference type="Pfam" id="PF08281">
    <property type="entry name" value="Sigma70_r4_2"/>
    <property type="match status" value="1"/>
</dbReference>
<organism evidence="8 9">
    <name type="scientific">Butyribacter intestini</name>
    <dbReference type="NCBI Taxonomy" id="1703332"/>
    <lineage>
        <taxon>Bacteria</taxon>
        <taxon>Bacillati</taxon>
        <taxon>Bacillota</taxon>
        <taxon>Clostridia</taxon>
        <taxon>Lachnospirales</taxon>
        <taxon>Lachnospiraceae</taxon>
        <taxon>Butyribacter</taxon>
    </lineage>
</organism>
<name>A0AAW3JVH9_9FIRM</name>
<dbReference type="InterPro" id="IPR007627">
    <property type="entry name" value="RNA_pol_sigma70_r2"/>
</dbReference>
<dbReference type="InterPro" id="IPR013325">
    <property type="entry name" value="RNA_pol_sigma_r2"/>
</dbReference>
<comment type="caution">
    <text evidence="8">The sequence shown here is derived from an EMBL/GenBank/DDBJ whole genome shotgun (WGS) entry which is preliminary data.</text>
</comment>
<dbReference type="Gene3D" id="1.10.10.10">
    <property type="entry name" value="Winged helix-like DNA-binding domain superfamily/Winged helix DNA-binding domain"/>
    <property type="match status" value="1"/>
</dbReference>
<feature type="domain" description="RNA polymerase sigma factor 70 region 4 type 2" evidence="7">
    <location>
        <begin position="137"/>
        <end position="178"/>
    </location>
</feature>
<dbReference type="RefSeq" id="WP_055942071.1">
    <property type="nucleotide sequence ID" value="NZ_JAQDCV010000001.1"/>
</dbReference>
<dbReference type="Proteomes" id="UP000050833">
    <property type="component" value="Unassembled WGS sequence"/>
</dbReference>
<dbReference type="EMBL" id="LLKB01000001">
    <property type="protein sequence ID" value="KQC86495.1"/>
    <property type="molecule type" value="Genomic_DNA"/>
</dbReference>
<keyword evidence="2" id="KW-0805">Transcription regulation</keyword>
<dbReference type="Gene3D" id="1.10.1740.10">
    <property type="match status" value="1"/>
</dbReference>
<evidence type="ECO:0000256" key="4">
    <source>
        <dbReference type="ARBA" id="ARBA00023125"/>
    </source>
</evidence>
<gene>
    <name evidence="8" type="ORF">APZ18_04750</name>
</gene>
<keyword evidence="4" id="KW-0238">DNA-binding</keyword>
<comment type="similarity">
    <text evidence="1">Belongs to the sigma-70 factor family. ECF subfamily.</text>
</comment>
<keyword evidence="9" id="KW-1185">Reference proteome</keyword>
<protein>
    <submittedName>
        <fullName evidence="8">Uncharacterized protein</fullName>
    </submittedName>
</protein>
<accession>A0AAW3JVH9</accession>
<reference evidence="8 9" key="1">
    <citation type="submission" date="2015-10" db="EMBL/GenBank/DDBJ databases">
        <title>Butyribacter intestini gen. nov., sp. nov., a butyric acid-producing bacterium of the family Lachnospiraceae isolated from the human faeces.</title>
        <authorList>
            <person name="Zou Y."/>
            <person name="Xue W."/>
            <person name="Luo G."/>
            <person name="Lv M."/>
        </authorList>
    </citation>
    <scope>NUCLEOTIDE SEQUENCE [LARGE SCALE GENOMIC DNA]</scope>
    <source>
        <strain evidence="8 9">TF01-11</strain>
    </source>
</reference>
<evidence type="ECO:0000313" key="8">
    <source>
        <dbReference type="EMBL" id="KQC86495.1"/>
    </source>
</evidence>
<evidence type="ECO:0000256" key="5">
    <source>
        <dbReference type="ARBA" id="ARBA00023163"/>
    </source>
</evidence>
<evidence type="ECO:0000256" key="3">
    <source>
        <dbReference type="ARBA" id="ARBA00023082"/>
    </source>
</evidence>
<dbReference type="Pfam" id="PF04542">
    <property type="entry name" value="Sigma70_r2"/>
    <property type="match status" value="1"/>
</dbReference>
<dbReference type="GO" id="GO:0016987">
    <property type="term" value="F:sigma factor activity"/>
    <property type="evidence" value="ECO:0007669"/>
    <property type="project" value="UniProtKB-KW"/>
</dbReference>
<feature type="domain" description="RNA polymerase sigma-70 region 2" evidence="6">
    <location>
        <begin position="32"/>
        <end position="87"/>
    </location>
</feature>
<dbReference type="NCBIfam" id="TIGR02937">
    <property type="entry name" value="sigma70-ECF"/>
    <property type="match status" value="1"/>
</dbReference>